<comment type="caution">
    <text evidence="1">The sequence shown here is derived from an EMBL/GenBank/DDBJ whole genome shotgun (WGS) entry which is preliminary data.</text>
</comment>
<dbReference type="EMBL" id="JAEFCI010011599">
    <property type="protein sequence ID" value="KAG5456528.1"/>
    <property type="molecule type" value="Genomic_DNA"/>
</dbReference>
<dbReference type="OrthoDB" id="10662935at2759"/>
<evidence type="ECO:0000313" key="1">
    <source>
        <dbReference type="EMBL" id="KAG5456528.1"/>
    </source>
</evidence>
<reference evidence="1 2" key="1">
    <citation type="journal article" name="Sci. Rep.">
        <title>Genome-scale phylogenetic analyses confirm Olpidium as the closest living zoosporic fungus to the non-flagellated, terrestrial fungi.</title>
        <authorList>
            <person name="Chang Y."/>
            <person name="Rochon D."/>
            <person name="Sekimoto S."/>
            <person name="Wang Y."/>
            <person name="Chovatia M."/>
            <person name="Sandor L."/>
            <person name="Salamov A."/>
            <person name="Grigoriev I.V."/>
            <person name="Stajich J.E."/>
            <person name="Spatafora J.W."/>
        </authorList>
    </citation>
    <scope>NUCLEOTIDE SEQUENCE [LARGE SCALE GENOMIC DNA]</scope>
    <source>
        <strain evidence="1">S191</strain>
    </source>
</reference>
<accession>A0A8H7ZP19</accession>
<proteinExistence type="predicted"/>
<dbReference type="AlphaFoldDB" id="A0A8H7ZP19"/>
<gene>
    <name evidence="1" type="ORF">BJ554DRAFT_3712</name>
</gene>
<dbReference type="Proteomes" id="UP000673691">
    <property type="component" value="Unassembled WGS sequence"/>
</dbReference>
<name>A0A8H7ZP19_9FUNG</name>
<evidence type="ECO:0000313" key="2">
    <source>
        <dbReference type="Proteomes" id="UP000673691"/>
    </source>
</evidence>
<keyword evidence="2" id="KW-1185">Reference proteome</keyword>
<sequence length="321" mass="35198">MCSSKVRMSRFTVDYEHSCELSGATEPAVAKDVHTNENRRRRLPITFHGIEIRQQGDVGIGAENLRCSLATSELHTRHHRHPPPVDRSLAPGSLCRNVGNPGANVLLQRVRHQRQDLLVLVEQEHDAKVAKPLVCEAVAGNKFEALDLAEVGRVAEHVNVQQLCDVRVAGLVILLLKGGADVGRLPLYQCPLVRGGLGRPQGLYEVFQPEEGLFFWRANGQNRTLVSYRMSAVDRTGHGQRKNKKRGGSLGMRVPGRQKAVSFRQARVPFVRGAALAAKWPMVCVCVSRAATERKSQLCGVRKDLSPSGQGSLHGAARRGG</sequence>
<protein>
    <submittedName>
        <fullName evidence="1">Uncharacterized protein</fullName>
    </submittedName>
</protein>
<organism evidence="1 2">
    <name type="scientific">Olpidium bornovanus</name>
    <dbReference type="NCBI Taxonomy" id="278681"/>
    <lineage>
        <taxon>Eukaryota</taxon>
        <taxon>Fungi</taxon>
        <taxon>Fungi incertae sedis</taxon>
        <taxon>Olpidiomycota</taxon>
        <taxon>Olpidiomycotina</taxon>
        <taxon>Olpidiomycetes</taxon>
        <taxon>Olpidiales</taxon>
        <taxon>Olpidiaceae</taxon>
        <taxon>Olpidium</taxon>
    </lineage>
</organism>